<dbReference type="Proteomes" id="UP000319976">
    <property type="component" value="Chromosome"/>
</dbReference>
<dbReference type="SUPFAM" id="SSF88697">
    <property type="entry name" value="PUA domain-like"/>
    <property type="match status" value="1"/>
</dbReference>
<accession>A0A517TBQ1</accession>
<keyword evidence="3" id="KW-1185">Reference proteome</keyword>
<dbReference type="InterPro" id="IPR015947">
    <property type="entry name" value="PUA-like_sf"/>
</dbReference>
<evidence type="ECO:0000313" key="3">
    <source>
        <dbReference type="Proteomes" id="UP000319976"/>
    </source>
</evidence>
<dbReference type="AlphaFoldDB" id="A0A517TBQ1"/>
<dbReference type="Pfam" id="PF04266">
    <property type="entry name" value="ASCH"/>
    <property type="match status" value="1"/>
</dbReference>
<protein>
    <submittedName>
        <fullName evidence="2">ASCH domain protein</fullName>
    </submittedName>
</protein>
<dbReference type="InterPro" id="IPR007374">
    <property type="entry name" value="ASCH_domain"/>
</dbReference>
<dbReference type="RefSeq" id="WP_197439639.1">
    <property type="nucleotide sequence ID" value="NZ_CP036316.1"/>
</dbReference>
<proteinExistence type="predicted"/>
<dbReference type="Gene3D" id="2.30.130.30">
    <property type="entry name" value="Hypothetical protein"/>
    <property type="match status" value="1"/>
</dbReference>
<feature type="domain" description="ASCH" evidence="1">
    <location>
        <begin position="11"/>
        <end position="81"/>
    </location>
</feature>
<dbReference type="KEGG" id="chya:V22_30550"/>
<organism evidence="2 3">
    <name type="scientific">Calycomorphotria hydatis</name>
    <dbReference type="NCBI Taxonomy" id="2528027"/>
    <lineage>
        <taxon>Bacteria</taxon>
        <taxon>Pseudomonadati</taxon>
        <taxon>Planctomycetota</taxon>
        <taxon>Planctomycetia</taxon>
        <taxon>Planctomycetales</taxon>
        <taxon>Planctomycetaceae</taxon>
        <taxon>Calycomorphotria</taxon>
    </lineage>
</organism>
<gene>
    <name evidence="2" type="ORF">V22_30550</name>
</gene>
<sequence>MQHPDKDLIALGIQQPWLELILRGEKTLEIRSQNTRVRGTIYLYASRRPSKIPAVENVIQKFDLSLDDLQYGQLLGTAELTDSRPALPADTHASCVPEEILRGKHTWRLENVQRLPEPLPVRFLPYGIWFYPFKRRQG</sequence>
<reference evidence="2 3" key="1">
    <citation type="submission" date="2019-02" db="EMBL/GenBank/DDBJ databases">
        <title>Deep-cultivation of Planctomycetes and their phenomic and genomic characterization uncovers novel biology.</title>
        <authorList>
            <person name="Wiegand S."/>
            <person name="Jogler M."/>
            <person name="Boedeker C."/>
            <person name="Pinto D."/>
            <person name="Vollmers J."/>
            <person name="Rivas-Marin E."/>
            <person name="Kohn T."/>
            <person name="Peeters S.H."/>
            <person name="Heuer A."/>
            <person name="Rast P."/>
            <person name="Oberbeckmann S."/>
            <person name="Bunk B."/>
            <person name="Jeske O."/>
            <person name="Meyerdierks A."/>
            <person name="Storesund J.E."/>
            <person name="Kallscheuer N."/>
            <person name="Luecker S."/>
            <person name="Lage O.M."/>
            <person name="Pohl T."/>
            <person name="Merkel B.J."/>
            <person name="Hornburger P."/>
            <person name="Mueller R.-W."/>
            <person name="Bruemmer F."/>
            <person name="Labrenz M."/>
            <person name="Spormann A.M."/>
            <person name="Op den Camp H."/>
            <person name="Overmann J."/>
            <person name="Amann R."/>
            <person name="Jetten M.S.M."/>
            <person name="Mascher T."/>
            <person name="Medema M.H."/>
            <person name="Devos D.P."/>
            <person name="Kaster A.-K."/>
            <person name="Ovreas L."/>
            <person name="Rohde M."/>
            <person name="Galperin M.Y."/>
            <person name="Jogler C."/>
        </authorList>
    </citation>
    <scope>NUCLEOTIDE SEQUENCE [LARGE SCALE GENOMIC DNA]</scope>
    <source>
        <strain evidence="2 3">V22</strain>
    </source>
</reference>
<name>A0A517TBQ1_9PLAN</name>
<dbReference type="EMBL" id="CP036316">
    <property type="protein sequence ID" value="QDT65793.1"/>
    <property type="molecule type" value="Genomic_DNA"/>
</dbReference>
<evidence type="ECO:0000313" key="2">
    <source>
        <dbReference type="EMBL" id="QDT65793.1"/>
    </source>
</evidence>
<evidence type="ECO:0000259" key="1">
    <source>
        <dbReference type="Pfam" id="PF04266"/>
    </source>
</evidence>